<dbReference type="AlphaFoldDB" id="A0A0D9P396"/>
<feature type="compositionally biased region" description="Gly residues" evidence="1">
    <location>
        <begin position="346"/>
        <end position="355"/>
    </location>
</feature>
<evidence type="ECO:0000256" key="1">
    <source>
        <dbReference type="SAM" id="MobiDB-lite"/>
    </source>
</evidence>
<feature type="compositionally biased region" description="Low complexity" evidence="1">
    <location>
        <begin position="155"/>
        <end position="184"/>
    </location>
</feature>
<dbReference type="Proteomes" id="UP000054544">
    <property type="component" value="Unassembled WGS sequence"/>
</dbReference>
<feature type="region of interest" description="Disordered" evidence="1">
    <location>
        <begin position="404"/>
        <end position="437"/>
    </location>
</feature>
<gene>
    <name evidence="3" type="ORF">H634G_03906</name>
</gene>
<proteinExistence type="predicted"/>
<reference evidence="4" key="1">
    <citation type="journal article" date="2014" name="BMC Genomics">
        <title>The genome sequence of the biocontrol fungus Metarhizium anisopliae and comparative genomics of Metarhizium species.</title>
        <authorList>
            <person name="Pattemore J.A."/>
            <person name="Hane J.K."/>
            <person name="Williams A.H."/>
            <person name="Wilson B.A."/>
            <person name="Stodart B.J."/>
            <person name="Ash G.J."/>
        </authorList>
    </citation>
    <scope>NUCLEOTIDE SEQUENCE [LARGE SCALE GENOMIC DNA]</scope>
    <source>
        <strain evidence="4">BRIP 53293</strain>
    </source>
</reference>
<keyword evidence="2" id="KW-0472">Membrane</keyword>
<keyword evidence="2" id="KW-1133">Transmembrane helix</keyword>
<keyword evidence="2" id="KW-0812">Transmembrane</keyword>
<sequence length="504" mass="53230">MTKPSHGSSLLQARDSRSHSHSHSFFHRFRHRPLHAHDPEQQSFGDDAASDNGFGNHLGANVELDSSNNALAKRDSSETSQPVAVNSVGDEQTSLVTHVRQTISLVQYVDPWGSTYETKTVYSPPNTVVVDPKTGETIDISSGPESTVALPGPTPSGSTYSSSSLDSATPTSQSPTLTSTTSSATVNPAYPSLRADINNRFVNHLGNEEYFDIYPLHPLDFLVLLFVLVLLLVVVIVLVLVIVIVIVIVIAIDVIFFDVVFFDIVFCGDDDRTGQWLWHDHAGSSSGDSLTPQQKQVIGGVVGAVAGVAVIGLLLMLFLRWKKRKGSSTILDNQSGGATSRTLGDGTSGDSGSGGAMAERAAAPGAVAAAFASLTGKRAPQTSHSADSGERGFYRVSGRKLPSVLHSGGDGYSDPRGSATSGSSDYHRGSQAFAPTSAGKEQFALGVPMRPISGVPIIRSGPARIPITQNPFADPPASPNNLSTRTLGSRESPRASGSKFQEKI</sequence>
<feature type="region of interest" description="Disordered" evidence="1">
    <location>
        <begin position="37"/>
        <end position="61"/>
    </location>
</feature>
<evidence type="ECO:0000313" key="3">
    <source>
        <dbReference type="EMBL" id="KJK80757.1"/>
    </source>
</evidence>
<feature type="region of interest" description="Disordered" evidence="1">
    <location>
        <begin position="1"/>
        <end position="25"/>
    </location>
</feature>
<dbReference type="STRING" id="1291518.A0A0D9P396"/>
<feature type="transmembrane region" description="Helical" evidence="2">
    <location>
        <begin position="297"/>
        <end position="319"/>
    </location>
</feature>
<keyword evidence="4" id="KW-1185">Reference proteome</keyword>
<feature type="region of interest" description="Disordered" evidence="1">
    <location>
        <begin position="130"/>
        <end position="184"/>
    </location>
</feature>
<protein>
    <submittedName>
        <fullName evidence="3">Uncharacterized protein</fullName>
    </submittedName>
</protein>
<evidence type="ECO:0000313" key="4">
    <source>
        <dbReference type="Proteomes" id="UP000054544"/>
    </source>
</evidence>
<organism evidence="3 4">
    <name type="scientific">Metarhizium anisopliae BRIP 53293</name>
    <dbReference type="NCBI Taxonomy" id="1291518"/>
    <lineage>
        <taxon>Eukaryota</taxon>
        <taxon>Fungi</taxon>
        <taxon>Dikarya</taxon>
        <taxon>Ascomycota</taxon>
        <taxon>Pezizomycotina</taxon>
        <taxon>Sordariomycetes</taxon>
        <taxon>Hypocreomycetidae</taxon>
        <taxon>Hypocreales</taxon>
        <taxon>Clavicipitaceae</taxon>
        <taxon>Metarhizium</taxon>
    </lineage>
</organism>
<feature type="compositionally biased region" description="Polar residues" evidence="1">
    <location>
        <begin position="479"/>
        <end position="489"/>
    </location>
</feature>
<name>A0A0D9P396_METAN</name>
<feature type="region of interest" description="Disordered" evidence="1">
    <location>
        <begin position="328"/>
        <end position="359"/>
    </location>
</feature>
<accession>A0A0D9P396</accession>
<dbReference type="EMBL" id="KE384728">
    <property type="protein sequence ID" value="KJK80757.1"/>
    <property type="molecule type" value="Genomic_DNA"/>
</dbReference>
<feature type="region of interest" description="Disordered" evidence="1">
    <location>
        <begin position="466"/>
        <end position="504"/>
    </location>
</feature>
<feature type="compositionally biased region" description="Polar residues" evidence="1">
    <location>
        <begin position="1"/>
        <end position="11"/>
    </location>
</feature>
<feature type="transmembrane region" description="Helical" evidence="2">
    <location>
        <begin position="221"/>
        <end position="252"/>
    </location>
</feature>
<dbReference type="OrthoDB" id="5421784at2759"/>
<evidence type="ECO:0000256" key="2">
    <source>
        <dbReference type="SAM" id="Phobius"/>
    </source>
</evidence>
<feature type="compositionally biased region" description="Polar residues" evidence="1">
    <location>
        <begin position="328"/>
        <end position="342"/>
    </location>
</feature>